<name>A0AAV0YQ33_VICFA</name>
<accession>A0AAV0YQ33</accession>
<evidence type="ECO:0000313" key="3">
    <source>
        <dbReference type="Proteomes" id="UP001157006"/>
    </source>
</evidence>
<dbReference type="EMBL" id="OX451736">
    <property type="protein sequence ID" value="CAI8588220.1"/>
    <property type="molecule type" value="Genomic_DNA"/>
</dbReference>
<protein>
    <recommendedName>
        <fullName evidence="1">RCD1 WWE domain-containing protein</fullName>
    </recommendedName>
</protein>
<feature type="domain" description="RCD1 WWE" evidence="1">
    <location>
        <begin position="28"/>
        <end position="65"/>
    </location>
</feature>
<gene>
    <name evidence="2" type="ORF">VFH_I337400</name>
</gene>
<evidence type="ECO:0000313" key="2">
    <source>
        <dbReference type="EMBL" id="CAI8588220.1"/>
    </source>
</evidence>
<evidence type="ECO:0000259" key="1">
    <source>
        <dbReference type="Pfam" id="PF23467"/>
    </source>
</evidence>
<proteinExistence type="predicted"/>
<dbReference type="AlphaFoldDB" id="A0AAV0YQ33"/>
<dbReference type="InterPro" id="IPR057823">
    <property type="entry name" value="WWE_RCD1"/>
</dbReference>
<dbReference type="Pfam" id="PF23467">
    <property type="entry name" value="WWE_5"/>
    <property type="match status" value="1"/>
</dbReference>
<sequence>MRLIGDGGQPAKSGLDISRSLVKYHFNYKKIGLSKYLLFYKNGEWWNYPEDVNGLVKKDFEIKKGNYGEPNILDEREDEESHGTEETYELKLHLSIHLNGADESKLRENIGESNALATDVDDHDHNHDTTNSGKWKHWPTANQDIYKDLDACIEPGYGILDVDFLHKIFLTGMTTFKDNEGDTVDIYRNSDILVQV</sequence>
<organism evidence="2 3">
    <name type="scientific">Vicia faba</name>
    <name type="common">Broad bean</name>
    <name type="synonym">Faba vulgaris</name>
    <dbReference type="NCBI Taxonomy" id="3906"/>
    <lineage>
        <taxon>Eukaryota</taxon>
        <taxon>Viridiplantae</taxon>
        <taxon>Streptophyta</taxon>
        <taxon>Embryophyta</taxon>
        <taxon>Tracheophyta</taxon>
        <taxon>Spermatophyta</taxon>
        <taxon>Magnoliopsida</taxon>
        <taxon>eudicotyledons</taxon>
        <taxon>Gunneridae</taxon>
        <taxon>Pentapetalae</taxon>
        <taxon>rosids</taxon>
        <taxon>fabids</taxon>
        <taxon>Fabales</taxon>
        <taxon>Fabaceae</taxon>
        <taxon>Papilionoideae</taxon>
        <taxon>50 kb inversion clade</taxon>
        <taxon>NPAAA clade</taxon>
        <taxon>Hologalegina</taxon>
        <taxon>IRL clade</taxon>
        <taxon>Fabeae</taxon>
        <taxon>Vicia</taxon>
    </lineage>
</organism>
<dbReference type="Proteomes" id="UP001157006">
    <property type="component" value="Chromosome 1L"/>
</dbReference>
<reference evidence="2 3" key="1">
    <citation type="submission" date="2023-01" db="EMBL/GenBank/DDBJ databases">
        <authorList>
            <person name="Kreplak J."/>
        </authorList>
    </citation>
    <scope>NUCLEOTIDE SEQUENCE [LARGE SCALE GENOMIC DNA]</scope>
</reference>
<keyword evidence="3" id="KW-1185">Reference proteome</keyword>